<comment type="caution">
    <text evidence="1">The sequence shown here is derived from an EMBL/GenBank/DDBJ whole genome shotgun (WGS) entry which is preliminary data.</text>
</comment>
<organism evidence="1 2">
    <name type="scientific">Paraburkholderia rhynchosiae</name>
    <dbReference type="NCBI Taxonomy" id="487049"/>
    <lineage>
        <taxon>Bacteria</taxon>
        <taxon>Pseudomonadati</taxon>
        <taxon>Pseudomonadota</taxon>
        <taxon>Betaproteobacteria</taxon>
        <taxon>Burkholderiales</taxon>
        <taxon>Burkholderiaceae</taxon>
        <taxon>Paraburkholderia</taxon>
    </lineage>
</organism>
<dbReference type="Proteomes" id="UP001629235">
    <property type="component" value="Unassembled WGS sequence"/>
</dbReference>
<keyword evidence="2" id="KW-1185">Reference proteome</keyword>
<gene>
    <name evidence="1" type="ORF">PQR01_26815</name>
</gene>
<name>A0ACC7NHJ5_9BURK</name>
<evidence type="ECO:0000313" key="2">
    <source>
        <dbReference type="Proteomes" id="UP001629235"/>
    </source>
</evidence>
<proteinExistence type="predicted"/>
<accession>A0ACC7NHJ5</accession>
<protein>
    <submittedName>
        <fullName evidence="1">Tyrosine-type recombinase/integrase</fullName>
    </submittedName>
</protein>
<evidence type="ECO:0000313" key="1">
    <source>
        <dbReference type="EMBL" id="MFM0107000.1"/>
    </source>
</evidence>
<feature type="non-terminal residue" evidence="1">
    <location>
        <position position="1"/>
    </location>
</feature>
<dbReference type="EMBL" id="JAQQDW010000068">
    <property type="protein sequence ID" value="MFM0107000.1"/>
    <property type="molecule type" value="Genomic_DNA"/>
</dbReference>
<reference evidence="1 2" key="1">
    <citation type="journal article" date="2024" name="Chem. Sci.">
        <title>Discovery of megapolipeptins by genome mining of a Burkholderiales bacteria collection.</title>
        <authorList>
            <person name="Paulo B.S."/>
            <person name="Recchia M.J.J."/>
            <person name="Lee S."/>
            <person name="Fergusson C.H."/>
            <person name="Romanowski S.B."/>
            <person name="Hernandez A."/>
            <person name="Krull N."/>
            <person name="Liu D.Y."/>
            <person name="Cavanagh H."/>
            <person name="Bos A."/>
            <person name="Gray C.A."/>
            <person name="Murphy B.T."/>
            <person name="Linington R.G."/>
            <person name="Eustaquio A.S."/>
        </authorList>
    </citation>
    <scope>NUCLEOTIDE SEQUENCE [LARGE SCALE GENOMIC DNA]</scope>
    <source>
        <strain evidence="1 2">RL18-126-BIB-B</strain>
    </source>
</reference>
<sequence length="245" mass="27770">WAYRLSAVRGFTNYLHATDPTVEVPPSDLLPWRAHRASPYLYREEEIVALMKAAGMLSSPLRVATYQTLIGLLAVTGMRVGEAINLDRQDFDARNGTLIIRRAKFNKTREVPLHPTTVASLKHYLARRNRAPCAERTSALFISPTGSRLLYCNIQWTFQRLLHKAGLVPRTSRCRPRIHDLRHAFSVNSLLEAYQDGSDTQQRLTLLSTYLGHINPAATYWYLSAAPELLAKAVERLEHPHGEQT</sequence>